<dbReference type="SUPFAM" id="SSF159894">
    <property type="entry name" value="YgaC/TfoX-N like"/>
    <property type="match status" value="1"/>
</dbReference>
<accession>A0A9Q3WHW5</accession>
<evidence type="ECO:0000313" key="2">
    <source>
        <dbReference type="EMBL" id="MCE8536291.1"/>
    </source>
</evidence>
<evidence type="ECO:0000313" key="3">
    <source>
        <dbReference type="Proteomes" id="UP000813672"/>
    </source>
</evidence>
<dbReference type="Gene3D" id="3.30.1460.30">
    <property type="entry name" value="YgaC/TfoX-N like chaperone"/>
    <property type="match status" value="1"/>
</dbReference>
<organism evidence="2 3">
    <name type="scientific">Ruegeria pomeroyi</name>
    <dbReference type="NCBI Taxonomy" id="89184"/>
    <lineage>
        <taxon>Bacteria</taxon>
        <taxon>Pseudomonadati</taxon>
        <taxon>Pseudomonadota</taxon>
        <taxon>Alphaproteobacteria</taxon>
        <taxon>Rhodobacterales</taxon>
        <taxon>Roseobacteraceae</taxon>
        <taxon>Ruegeria</taxon>
    </lineage>
</organism>
<gene>
    <name evidence="2" type="ORF">KBY27_02355</name>
</gene>
<dbReference type="EMBL" id="JAGQAF010000001">
    <property type="protein sequence ID" value="MCE8536291.1"/>
    <property type="molecule type" value="Genomic_DNA"/>
</dbReference>
<dbReference type="AlphaFoldDB" id="A0A9Q3WHW5"/>
<proteinExistence type="predicted"/>
<dbReference type="Pfam" id="PF04993">
    <property type="entry name" value="TfoX_N"/>
    <property type="match status" value="1"/>
</dbReference>
<comment type="caution">
    <text evidence="2">The sequence shown here is derived from an EMBL/GenBank/DDBJ whole genome shotgun (WGS) entry which is preliminary data.</text>
</comment>
<name>A0A9Q3WHW5_9RHOB</name>
<feature type="domain" description="TfoX N-terminal" evidence="1">
    <location>
        <begin position="21"/>
        <end position="101"/>
    </location>
</feature>
<sequence>MAYSEALAETMRADLGVEPGLSEKRMFGGLCFLLHGNMVCGVTRDGAMYRPGKAREGAALELGAAPLSFTGRPMGGMVELDAGAFEDDALRAKLTEFSLAHAAGLPPKG</sequence>
<protein>
    <submittedName>
        <fullName evidence="2">TfoX/Sxy family protein</fullName>
    </submittedName>
</protein>
<evidence type="ECO:0000259" key="1">
    <source>
        <dbReference type="Pfam" id="PF04993"/>
    </source>
</evidence>
<dbReference type="Proteomes" id="UP000813672">
    <property type="component" value="Unassembled WGS sequence"/>
</dbReference>
<dbReference type="RefSeq" id="WP_234218261.1">
    <property type="nucleotide sequence ID" value="NZ_JAGQAF010000001.1"/>
</dbReference>
<dbReference type="InterPro" id="IPR007076">
    <property type="entry name" value="TfoX_N"/>
</dbReference>
<reference evidence="2" key="1">
    <citation type="journal article" date="2021" name="Environ. Microbiol.">
        <title>Cryptic niche differentiation of novel sediment ecotypes of Rugeria pomeroyi correlates with nitrate respiration.</title>
        <authorList>
            <person name="Lin X."/>
            <person name="McNichol J."/>
            <person name="Chu X."/>
            <person name="Qian Y."/>
            <person name="Luo H."/>
        </authorList>
    </citation>
    <scope>NUCLEOTIDE SEQUENCE</scope>
    <source>
        <strain evidence="2">SZCCDBB064</strain>
    </source>
</reference>